<feature type="binding site" evidence="5">
    <location>
        <position position="184"/>
    </location>
    <ligand>
        <name>S-adenosyl-L-methionine</name>
        <dbReference type="ChEBI" id="CHEBI:59789"/>
    </ligand>
</feature>
<dbReference type="InterPro" id="IPR004556">
    <property type="entry name" value="HemK-like"/>
</dbReference>
<dbReference type="PANTHER" id="PTHR18895">
    <property type="entry name" value="HEMK METHYLTRANSFERASE"/>
    <property type="match status" value="1"/>
</dbReference>
<comment type="caution">
    <text evidence="5">Lacks conserved residue(s) required for the propagation of feature annotation.</text>
</comment>
<evidence type="ECO:0000313" key="9">
    <source>
        <dbReference type="Proteomes" id="UP000614469"/>
    </source>
</evidence>
<comment type="function">
    <text evidence="5">Methylates the class 1 translation termination release factors RF1/PrfA and RF2/PrfB on the glutamine residue of the universally conserved GGQ motif.</text>
</comment>
<evidence type="ECO:0000256" key="2">
    <source>
        <dbReference type="ARBA" id="ARBA00022679"/>
    </source>
</evidence>
<dbReference type="GO" id="GO:0102559">
    <property type="term" value="F:peptide chain release factor N(5)-glutamine methyltransferase activity"/>
    <property type="evidence" value="ECO:0007669"/>
    <property type="project" value="UniProtKB-EC"/>
</dbReference>
<organism evidence="8 9">
    <name type="scientific">Candidatus Desulfolinea nitratireducens</name>
    <dbReference type="NCBI Taxonomy" id="2841698"/>
    <lineage>
        <taxon>Bacteria</taxon>
        <taxon>Bacillati</taxon>
        <taxon>Chloroflexota</taxon>
        <taxon>Anaerolineae</taxon>
        <taxon>Anaerolineales</taxon>
        <taxon>Anaerolineales incertae sedis</taxon>
        <taxon>Candidatus Desulfolinea</taxon>
    </lineage>
</organism>
<dbReference type="Gene3D" id="3.40.50.150">
    <property type="entry name" value="Vaccinia Virus protein VP39"/>
    <property type="match status" value="1"/>
</dbReference>
<feature type="domain" description="Release factor glutamine methyltransferase N-terminal" evidence="7">
    <location>
        <begin position="4"/>
        <end position="72"/>
    </location>
</feature>
<dbReference type="Gene3D" id="1.10.8.10">
    <property type="entry name" value="DNA helicase RuvA subunit, C-terminal domain"/>
    <property type="match status" value="1"/>
</dbReference>
<comment type="catalytic activity">
    <reaction evidence="4 5">
        <text>L-glutaminyl-[peptide chain release factor] + S-adenosyl-L-methionine = N(5)-methyl-L-glutaminyl-[peptide chain release factor] + S-adenosyl-L-homocysteine + H(+)</text>
        <dbReference type="Rhea" id="RHEA:42896"/>
        <dbReference type="Rhea" id="RHEA-COMP:10271"/>
        <dbReference type="Rhea" id="RHEA-COMP:10272"/>
        <dbReference type="ChEBI" id="CHEBI:15378"/>
        <dbReference type="ChEBI" id="CHEBI:30011"/>
        <dbReference type="ChEBI" id="CHEBI:57856"/>
        <dbReference type="ChEBI" id="CHEBI:59789"/>
        <dbReference type="ChEBI" id="CHEBI:61891"/>
        <dbReference type="EC" id="2.1.1.297"/>
    </reaction>
</comment>
<sequence length="276" mass="30493">MPSLLDQVTRKLHPTSDSPALDAQVLLAHITEKQRSWVLAHPELSLSPKQRIKLEAALQALLQGIPLPYVLGHWEFYGLDFLVSPDVLIPRPETEELVEFGLGWLRDNKSRTVLEMGTGSGCIAIALAKNIPDLKLLAVDLSSAALDIARQNAAIHWVDDQIQFIHSDLFSNLQPATFDLITANLPYIPSETLKTLDVYTREPSLALDGGKDGLQLIRRLLLDAPQWLAPDGLILLELDSSHVQAALKLASTIFPKSVIQLKQDLAGRDRFLAVQT</sequence>
<name>A0A8J6NN94_9CHLR</name>
<dbReference type="NCBIfam" id="TIGR03534">
    <property type="entry name" value="RF_mod_PrmC"/>
    <property type="match status" value="1"/>
</dbReference>
<dbReference type="EMBL" id="JACNJN010000154">
    <property type="protein sequence ID" value="MBC8336325.1"/>
    <property type="molecule type" value="Genomic_DNA"/>
</dbReference>
<proteinExistence type="inferred from homology"/>
<dbReference type="EC" id="2.1.1.297" evidence="5"/>
<keyword evidence="3 5" id="KW-0949">S-adenosyl-L-methionine</keyword>
<dbReference type="PANTHER" id="PTHR18895:SF74">
    <property type="entry name" value="MTRF1L RELEASE FACTOR GLUTAMINE METHYLTRANSFERASE"/>
    <property type="match status" value="1"/>
</dbReference>
<evidence type="ECO:0000313" key="8">
    <source>
        <dbReference type="EMBL" id="MBC8336325.1"/>
    </source>
</evidence>
<dbReference type="InterPro" id="IPR029063">
    <property type="entry name" value="SAM-dependent_MTases_sf"/>
</dbReference>
<feature type="binding site" evidence="5">
    <location>
        <begin position="117"/>
        <end position="121"/>
    </location>
    <ligand>
        <name>S-adenosyl-L-methionine</name>
        <dbReference type="ChEBI" id="CHEBI:59789"/>
    </ligand>
</feature>
<comment type="similarity">
    <text evidence="5">Belongs to the protein N5-glutamine methyltransferase family. PrmC subfamily.</text>
</comment>
<evidence type="ECO:0000259" key="6">
    <source>
        <dbReference type="Pfam" id="PF05175"/>
    </source>
</evidence>
<dbReference type="AlphaFoldDB" id="A0A8J6NN94"/>
<protein>
    <recommendedName>
        <fullName evidence="5">Release factor glutamine methyltransferase</fullName>
        <shortName evidence="5">RF MTase</shortName>
        <ecNumber evidence="5">2.1.1.297</ecNumber>
    </recommendedName>
    <alternativeName>
        <fullName evidence="5">N5-glutamine methyltransferase PrmC</fullName>
    </alternativeName>
    <alternativeName>
        <fullName evidence="5">Protein-(glutamine-N5) MTase PrmC</fullName>
    </alternativeName>
    <alternativeName>
        <fullName evidence="5">Protein-glutamine N-methyltransferase PrmC</fullName>
    </alternativeName>
</protein>
<feature type="binding site" evidence="5">
    <location>
        <position position="140"/>
    </location>
    <ligand>
        <name>S-adenosyl-L-methionine</name>
        <dbReference type="ChEBI" id="CHEBI:59789"/>
    </ligand>
</feature>
<dbReference type="SUPFAM" id="SSF53335">
    <property type="entry name" value="S-adenosyl-L-methionine-dependent methyltransferases"/>
    <property type="match status" value="1"/>
</dbReference>
<dbReference type="GO" id="GO:0032259">
    <property type="term" value="P:methylation"/>
    <property type="evidence" value="ECO:0007669"/>
    <property type="project" value="UniProtKB-KW"/>
</dbReference>
<gene>
    <name evidence="5 8" type="primary">prmC</name>
    <name evidence="8" type="ORF">H8E29_13745</name>
</gene>
<dbReference type="InterPro" id="IPR007848">
    <property type="entry name" value="Small_mtfrase_dom"/>
</dbReference>
<dbReference type="HAMAP" id="MF_02126">
    <property type="entry name" value="RF_methyltr_PrmC"/>
    <property type="match status" value="1"/>
</dbReference>
<accession>A0A8J6NN94</accession>
<keyword evidence="1 5" id="KW-0489">Methyltransferase</keyword>
<dbReference type="Pfam" id="PF17827">
    <property type="entry name" value="PrmC_N"/>
    <property type="match status" value="1"/>
</dbReference>
<comment type="caution">
    <text evidence="8">The sequence shown here is derived from an EMBL/GenBank/DDBJ whole genome shotgun (WGS) entry which is preliminary data.</text>
</comment>
<dbReference type="InterPro" id="IPR019874">
    <property type="entry name" value="RF_methyltr_PrmC"/>
</dbReference>
<dbReference type="InterPro" id="IPR050320">
    <property type="entry name" value="N5-glutamine_MTase"/>
</dbReference>
<evidence type="ECO:0000256" key="4">
    <source>
        <dbReference type="ARBA" id="ARBA00048391"/>
    </source>
</evidence>
<dbReference type="CDD" id="cd02440">
    <property type="entry name" value="AdoMet_MTases"/>
    <property type="match status" value="1"/>
</dbReference>
<dbReference type="Proteomes" id="UP000614469">
    <property type="component" value="Unassembled WGS sequence"/>
</dbReference>
<feature type="domain" description="Methyltransferase small" evidence="6">
    <location>
        <begin position="105"/>
        <end position="187"/>
    </location>
</feature>
<reference evidence="8 9" key="1">
    <citation type="submission" date="2020-08" db="EMBL/GenBank/DDBJ databases">
        <title>Bridging the membrane lipid divide: bacteria of the FCB group superphylum have the potential to synthesize archaeal ether lipids.</title>
        <authorList>
            <person name="Villanueva L."/>
            <person name="Von Meijenfeldt F.A.B."/>
            <person name="Westbye A.B."/>
            <person name="Yadav S."/>
            <person name="Hopmans E.C."/>
            <person name="Dutilh B.E."/>
            <person name="Sinninghe Damste J.S."/>
        </authorList>
    </citation>
    <scope>NUCLEOTIDE SEQUENCE [LARGE SCALE GENOMIC DNA]</scope>
    <source>
        <strain evidence="8">NIOZ-UU36</strain>
    </source>
</reference>
<evidence type="ECO:0000256" key="5">
    <source>
        <dbReference type="HAMAP-Rule" id="MF_02126"/>
    </source>
</evidence>
<dbReference type="InterPro" id="IPR040758">
    <property type="entry name" value="PrmC_N"/>
</dbReference>
<evidence type="ECO:0000256" key="3">
    <source>
        <dbReference type="ARBA" id="ARBA00022691"/>
    </source>
</evidence>
<keyword evidence="2 5" id="KW-0808">Transferase</keyword>
<dbReference type="NCBIfam" id="TIGR00536">
    <property type="entry name" value="hemK_fam"/>
    <property type="match status" value="1"/>
</dbReference>
<evidence type="ECO:0000259" key="7">
    <source>
        <dbReference type="Pfam" id="PF17827"/>
    </source>
</evidence>
<dbReference type="Pfam" id="PF05175">
    <property type="entry name" value="MTS"/>
    <property type="match status" value="1"/>
</dbReference>
<evidence type="ECO:0000256" key="1">
    <source>
        <dbReference type="ARBA" id="ARBA00022603"/>
    </source>
</evidence>